<dbReference type="SMART" id="SM00530">
    <property type="entry name" value="HTH_XRE"/>
    <property type="match status" value="1"/>
</dbReference>
<proteinExistence type="predicted"/>
<feature type="domain" description="HTH cro/C1-type" evidence="1">
    <location>
        <begin position="20"/>
        <end position="74"/>
    </location>
</feature>
<dbReference type="AlphaFoldDB" id="A0A1A2Y018"/>
<comment type="caution">
    <text evidence="2">The sequence shown here is derived from an EMBL/GenBank/DDBJ whole genome shotgun (WGS) entry which is preliminary data.</text>
</comment>
<evidence type="ECO:0000313" key="2">
    <source>
        <dbReference type="EMBL" id="OBI31359.1"/>
    </source>
</evidence>
<dbReference type="EMBL" id="LZKG01000059">
    <property type="protein sequence ID" value="OBI31359.1"/>
    <property type="molecule type" value="Genomic_DNA"/>
</dbReference>
<sequence length="119" mass="12882">MAVMGQTTSGHVERLAGNLLRIARARAGMSQRDLARVADVPQSTIARIESGSRQPSLPVLARILVAVDLELRVVLEPYDSHDDFYDAEASSLTAGQRSARRDVQARFAAQLREGQPVGA</sequence>
<dbReference type="CDD" id="cd00093">
    <property type="entry name" value="HTH_XRE"/>
    <property type="match status" value="1"/>
</dbReference>
<accession>A0A1A2Y018</accession>
<dbReference type="Proteomes" id="UP000093943">
    <property type="component" value="Unassembled WGS sequence"/>
</dbReference>
<dbReference type="RefSeq" id="WP_065019092.1">
    <property type="nucleotide sequence ID" value="NZ_LZKG01000059.1"/>
</dbReference>
<protein>
    <recommendedName>
        <fullName evidence="1">HTH cro/C1-type domain-containing protein</fullName>
    </recommendedName>
</protein>
<dbReference type="SUPFAM" id="SSF47413">
    <property type="entry name" value="lambda repressor-like DNA-binding domains"/>
    <property type="match status" value="1"/>
</dbReference>
<dbReference type="InterPro" id="IPR001387">
    <property type="entry name" value="Cro/C1-type_HTH"/>
</dbReference>
<dbReference type="PROSITE" id="PS50943">
    <property type="entry name" value="HTH_CROC1"/>
    <property type="match status" value="1"/>
</dbReference>
<dbReference type="Pfam" id="PF13560">
    <property type="entry name" value="HTH_31"/>
    <property type="match status" value="1"/>
</dbReference>
<name>A0A1A2Y018_MYCSD</name>
<reference evidence="3" key="1">
    <citation type="submission" date="2016-06" db="EMBL/GenBank/DDBJ databases">
        <authorList>
            <person name="Sutton G."/>
            <person name="Brinkac L."/>
            <person name="Sanka R."/>
            <person name="Adams M."/>
            <person name="Lau E."/>
            <person name="Sam S."/>
            <person name="Sreng N."/>
            <person name="Him V."/>
            <person name="Kerleguer A."/>
            <person name="Cheng S."/>
        </authorList>
    </citation>
    <scope>NUCLEOTIDE SEQUENCE [LARGE SCALE GENOMIC DNA]</scope>
    <source>
        <strain evidence="3">E1876</strain>
    </source>
</reference>
<gene>
    <name evidence="2" type="ORF">A5710_18135</name>
</gene>
<dbReference type="Gene3D" id="1.10.260.40">
    <property type="entry name" value="lambda repressor-like DNA-binding domains"/>
    <property type="match status" value="1"/>
</dbReference>
<evidence type="ECO:0000313" key="3">
    <source>
        <dbReference type="Proteomes" id="UP000093943"/>
    </source>
</evidence>
<dbReference type="InterPro" id="IPR010982">
    <property type="entry name" value="Lambda_DNA-bd_dom_sf"/>
</dbReference>
<dbReference type="GO" id="GO:0003677">
    <property type="term" value="F:DNA binding"/>
    <property type="evidence" value="ECO:0007669"/>
    <property type="project" value="InterPro"/>
</dbReference>
<organism evidence="2 3">
    <name type="scientific">Mycolicibacter sinensis (strain JDM601)</name>
    <name type="common">Mycobacterium sinense</name>
    <dbReference type="NCBI Taxonomy" id="875328"/>
    <lineage>
        <taxon>Bacteria</taxon>
        <taxon>Bacillati</taxon>
        <taxon>Actinomycetota</taxon>
        <taxon>Actinomycetes</taxon>
        <taxon>Mycobacteriales</taxon>
        <taxon>Mycobacteriaceae</taxon>
        <taxon>Mycolicibacter</taxon>
    </lineage>
</organism>
<evidence type="ECO:0000259" key="1">
    <source>
        <dbReference type="PROSITE" id="PS50943"/>
    </source>
</evidence>